<comment type="cofactor">
    <cofactor evidence="1 12 13">
        <name>Zn(2+)</name>
        <dbReference type="ChEBI" id="CHEBI:29105"/>
    </cofactor>
</comment>
<dbReference type="GO" id="GO:0004126">
    <property type="term" value="F:cytidine deaminase activity"/>
    <property type="evidence" value="ECO:0007669"/>
    <property type="project" value="UniProtKB-UniRule"/>
</dbReference>
<feature type="binding site" evidence="11">
    <location>
        <begin position="49"/>
        <end position="55"/>
    </location>
    <ligand>
        <name>substrate</name>
    </ligand>
</feature>
<dbReference type="PANTHER" id="PTHR11644">
    <property type="entry name" value="CYTIDINE DEAMINASE"/>
    <property type="match status" value="1"/>
</dbReference>
<dbReference type="PROSITE" id="PS51747">
    <property type="entry name" value="CYT_DCMP_DEAMINASES_2"/>
    <property type="match status" value="1"/>
</dbReference>
<dbReference type="GO" id="GO:0055086">
    <property type="term" value="P:nucleobase-containing small molecule metabolic process"/>
    <property type="evidence" value="ECO:0007669"/>
    <property type="project" value="UniProtKB-ARBA"/>
</dbReference>
<dbReference type="Gene3D" id="3.40.140.10">
    <property type="entry name" value="Cytidine Deaminase, domain 2"/>
    <property type="match status" value="1"/>
</dbReference>
<dbReference type="Proteomes" id="UP000002035">
    <property type="component" value="Unassembled WGS sequence"/>
</dbReference>
<dbReference type="STRING" id="554155.C5FYW9"/>
<evidence type="ECO:0000256" key="12">
    <source>
        <dbReference type="PIRSR" id="PIRSR606262-3"/>
    </source>
</evidence>
<evidence type="ECO:0000256" key="4">
    <source>
        <dbReference type="ARBA" id="ARBA00012783"/>
    </source>
</evidence>
<keyword evidence="5 12" id="KW-0479">Metal-binding</keyword>
<evidence type="ECO:0000256" key="11">
    <source>
        <dbReference type="PIRSR" id="PIRSR606262-2"/>
    </source>
</evidence>
<dbReference type="GO" id="GO:0005829">
    <property type="term" value="C:cytosol"/>
    <property type="evidence" value="ECO:0007669"/>
    <property type="project" value="TreeGrafter"/>
</dbReference>
<feature type="binding site" evidence="12">
    <location>
        <position position="96"/>
    </location>
    <ligand>
        <name>Zn(2+)</name>
        <dbReference type="ChEBI" id="CHEBI:29105"/>
        <note>catalytic</note>
    </ligand>
</feature>
<dbReference type="SUPFAM" id="SSF53927">
    <property type="entry name" value="Cytidine deaminase-like"/>
    <property type="match status" value="1"/>
</dbReference>
<dbReference type="AlphaFoldDB" id="C5FYW9"/>
<comment type="catalytic activity">
    <reaction evidence="13">
        <text>2'-deoxycytidine + H2O + H(+) = 2'-deoxyuridine + NH4(+)</text>
        <dbReference type="Rhea" id="RHEA:13433"/>
        <dbReference type="ChEBI" id="CHEBI:15377"/>
        <dbReference type="ChEBI" id="CHEBI:15378"/>
        <dbReference type="ChEBI" id="CHEBI:15698"/>
        <dbReference type="ChEBI" id="CHEBI:16450"/>
        <dbReference type="ChEBI" id="CHEBI:28938"/>
        <dbReference type="EC" id="3.5.4.5"/>
    </reaction>
</comment>
<dbReference type="InterPro" id="IPR006262">
    <property type="entry name" value="Cyt_deam_tetra"/>
</dbReference>
<evidence type="ECO:0000256" key="5">
    <source>
        <dbReference type="ARBA" id="ARBA00022723"/>
    </source>
</evidence>
<feature type="domain" description="CMP/dCMP-type deaminase" evidence="14">
    <location>
        <begin position="8"/>
        <end position="122"/>
    </location>
</feature>
<evidence type="ECO:0000256" key="9">
    <source>
        <dbReference type="ARBA" id="ARBA00049558"/>
    </source>
</evidence>
<dbReference type="VEuPathDB" id="FungiDB:MCYG_07536"/>
<evidence type="ECO:0000313" key="15">
    <source>
        <dbReference type="EMBL" id="EEQ34717.1"/>
    </source>
</evidence>
<dbReference type="OMA" id="LTHFTCV"/>
<evidence type="ECO:0000256" key="10">
    <source>
        <dbReference type="PIRSR" id="PIRSR606262-1"/>
    </source>
</evidence>
<dbReference type="eggNOG" id="KOG0833">
    <property type="taxonomic scope" value="Eukaryota"/>
</dbReference>
<dbReference type="NCBIfam" id="NF004064">
    <property type="entry name" value="PRK05578.1"/>
    <property type="match status" value="1"/>
</dbReference>
<dbReference type="OrthoDB" id="414540at2759"/>
<name>C5FYW9_ARTOC</name>
<dbReference type="PANTHER" id="PTHR11644:SF2">
    <property type="entry name" value="CYTIDINE DEAMINASE"/>
    <property type="match status" value="1"/>
</dbReference>
<dbReference type="EMBL" id="DS995707">
    <property type="protein sequence ID" value="EEQ34717.1"/>
    <property type="molecule type" value="Genomic_DNA"/>
</dbReference>
<reference evidence="16" key="1">
    <citation type="journal article" date="2012" name="MBio">
        <title>Comparative genome analysis of Trichophyton rubrum and related dermatophytes reveals candidate genes involved in infection.</title>
        <authorList>
            <person name="Martinez D.A."/>
            <person name="Oliver B.G."/>
            <person name="Graeser Y."/>
            <person name="Goldberg J.M."/>
            <person name="Li W."/>
            <person name="Martinez-Rossi N.M."/>
            <person name="Monod M."/>
            <person name="Shelest E."/>
            <person name="Barton R.C."/>
            <person name="Birch E."/>
            <person name="Brakhage A.A."/>
            <person name="Chen Z."/>
            <person name="Gurr S.J."/>
            <person name="Heiman D."/>
            <person name="Heitman J."/>
            <person name="Kosti I."/>
            <person name="Rossi A."/>
            <person name="Saif S."/>
            <person name="Samalova M."/>
            <person name="Saunders C.W."/>
            <person name="Shea T."/>
            <person name="Summerbell R.C."/>
            <person name="Xu J."/>
            <person name="Young S."/>
            <person name="Zeng Q."/>
            <person name="Birren B.W."/>
            <person name="Cuomo C.A."/>
            <person name="White T.C."/>
        </authorList>
    </citation>
    <scope>NUCLEOTIDE SEQUENCE [LARGE SCALE GENOMIC DNA]</scope>
    <source>
        <strain evidence="16">ATCC MYA-4605 / CBS 113480</strain>
    </source>
</reference>
<evidence type="ECO:0000256" key="8">
    <source>
        <dbReference type="ARBA" id="ARBA00032005"/>
    </source>
</evidence>
<evidence type="ECO:0000313" key="16">
    <source>
        <dbReference type="Proteomes" id="UP000002035"/>
    </source>
</evidence>
<comment type="catalytic activity">
    <reaction evidence="9 13">
        <text>cytidine + H2O + H(+) = uridine + NH4(+)</text>
        <dbReference type="Rhea" id="RHEA:16069"/>
        <dbReference type="ChEBI" id="CHEBI:15377"/>
        <dbReference type="ChEBI" id="CHEBI:15378"/>
        <dbReference type="ChEBI" id="CHEBI:16704"/>
        <dbReference type="ChEBI" id="CHEBI:17562"/>
        <dbReference type="ChEBI" id="CHEBI:28938"/>
        <dbReference type="EC" id="3.5.4.5"/>
    </reaction>
</comment>
<dbReference type="HOGENOM" id="CLU_097262_2_2_1"/>
<sequence>MPFTITDAEIETLGQKAIAAKDRAYCVYSKFRVGACLLTESGEFITGVNVENVSYPVGVCAERCAMGTAVAAGHTRFKAIAVATDITPGASPCGMCRQLEPRWGKSVVTSMRQFCPLDFPVYMYDGQGKYTLQTMGEYPLLVASGIL</sequence>
<evidence type="ECO:0000259" key="14">
    <source>
        <dbReference type="PROSITE" id="PS51747"/>
    </source>
</evidence>
<evidence type="ECO:0000256" key="6">
    <source>
        <dbReference type="ARBA" id="ARBA00022801"/>
    </source>
</evidence>
<evidence type="ECO:0000256" key="7">
    <source>
        <dbReference type="ARBA" id="ARBA00022833"/>
    </source>
</evidence>
<evidence type="ECO:0000256" key="1">
    <source>
        <dbReference type="ARBA" id="ARBA00001947"/>
    </source>
</evidence>
<feature type="binding site" evidence="12">
    <location>
        <position position="60"/>
    </location>
    <ligand>
        <name>Zn(2+)</name>
        <dbReference type="ChEBI" id="CHEBI:29105"/>
        <note>catalytic</note>
    </ligand>
</feature>
<gene>
    <name evidence="15" type="ORF">MCYG_07536</name>
</gene>
<keyword evidence="6 13" id="KW-0378">Hydrolase</keyword>
<comment type="function">
    <text evidence="2 13">This enzyme scavenges exogenous and endogenous cytidine and 2'-deoxycytidine for UMP synthesis.</text>
</comment>
<feature type="binding site" evidence="12">
    <location>
        <position position="93"/>
    </location>
    <ligand>
        <name>Zn(2+)</name>
        <dbReference type="ChEBI" id="CHEBI:29105"/>
        <note>catalytic</note>
    </ligand>
</feature>
<protein>
    <recommendedName>
        <fullName evidence="4 13">Cytidine deaminase</fullName>
        <ecNumber evidence="4 13">3.5.4.5</ecNumber>
    </recommendedName>
    <alternativeName>
        <fullName evidence="8 13">Cytidine aminohydrolase</fullName>
    </alternativeName>
</protein>
<dbReference type="CDD" id="cd01283">
    <property type="entry name" value="cytidine_deaminase"/>
    <property type="match status" value="1"/>
</dbReference>
<dbReference type="GeneID" id="9226441"/>
<dbReference type="NCBIfam" id="TIGR01354">
    <property type="entry name" value="cyt_deam_tetra"/>
    <property type="match status" value="1"/>
</dbReference>
<dbReference type="Pfam" id="PF00383">
    <property type="entry name" value="dCMP_cyt_deam_1"/>
    <property type="match status" value="1"/>
</dbReference>
<dbReference type="GO" id="GO:0008270">
    <property type="term" value="F:zinc ion binding"/>
    <property type="evidence" value="ECO:0007669"/>
    <property type="project" value="UniProtKB-UniRule"/>
</dbReference>
<feature type="active site" description="Proton donor" evidence="10">
    <location>
        <position position="62"/>
    </location>
</feature>
<evidence type="ECO:0000256" key="3">
    <source>
        <dbReference type="ARBA" id="ARBA00006576"/>
    </source>
</evidence>
<evidence type="ECO:0000256" key="13">
    <source>
        <dbReference type="RuleBase" id="RU364006"/>
    </source>
</evidence>
<dbReference type="EC" id="3.5.4.5" evidence="4 13"/>
<evidence type="ECO:0000256" key="2">
    <source>
        <dbReference type="ARBA" id="ARBA00003949"/>
    </source>
</evidence>
<keyword evidence="16" id="KW-1185">Reference proteome</keyword>
<accession>C5FYW9</accession>
<organism evidence="15 16">
    <name type="scientific">Arthroderma otae (strain ATCC MYA-4605 / CBS 113480)</name>
    <name type="common">Microsporum canis</name>
    <dbReference type="NCBI Taxonomy" id="554155"/>
    <lineage>
        <taxon>Eukaryota</taxon>
        <taxon>Fungi</taxon>
        <taxon>Dikarya</taxon>
        <taxon>Ascomycota</taxon>
        <taxon>Pezizomycotina</taxon>
        <taxon>Eurotiomycetes</taxon>
        <taxon>Eurotiomycetidae</taxon>
        <taxon>Onygenales</taxon>
        <taxon>Arthrodermataceae</taxon>
        <taxon>Microsporum</taxon>
    </lineage>
</organism>
<keyword evidence="7 12" id="KW-0862">Zinc</keyword>
<comment type="similarity">
    <text evidence="3 13">Belongs to the cytidine and deoxycytidylate deaminase family.</text>
</comment>
<dbReference type="InterPro" id="IPR016193">
    <property type="entry name" value="Cytidine_deaminase-like"/>
</dbReference>
<proteinExistence type="inferred from homology"/>
<dbReference type="InterPro" id="IPR050202">
    <property type="entry name" value="Cyt/Deoxycyt_deaminase"/>
</dbReference>
<dbReference type="InterPro" id="IPR002125">
    <property type="entry name" value="CMP_dCMP_dom"/>
</dbReference>
<dbReference type="RefSeq" id="XP_002843753.1">
    <property type="nucleotide sequence ID" value="XM_002843707.1"/>
</dbReference>
<dbReference type="GO" id="GO:0072527">
    <property type="term" value="P:pyrimidine-containing compound metabolic process"/>
    <property type="evidence" value="ECO:0007669"/>
    <property type="project" value="UniProtKB-ARBA"/>
</dbReference>